<comment type="similarity">
    <text evidence="3">Belongs to the sirtuin family. Class III subfamily.</text>
</comment>
<dbReference type="GO" id="GO:0017136">
    <property type="term" value="F:histone deacetylase activity, NAD-dependent"/>
    <property type="evidence" value="ECO:0007669"/>
    <property type="project" value="TreeGrafter"/>
</dbReference>
<keyword evidence="3 4" id="KW-0862">Zinc</keyword>
<dbReference type="InterPro" id="IPR026591">
    <property type="entry name" value="Sirtuin_cat_small_dom_sf"/>
</dbReference>
<dbReference type="PANTHER" id="PTHR11085:SF4">
    <property type="entry name" value="NAD-DEPENDENT PROTEIN DEACYLASE"/>
    <property type="match status" value="1"/>
</dbReference>
<accession>A0A8I1GCS6</accession>
<dbReference type="InterPro" id="IPR003000">
    <property type="entry name" value="Sirtuin"/>
</dbReference>
<feature type="active site" description="Proton acceptor" evidence="3 4">
    <location>
        <position position="120"/>
    </location>
</feature>
<name>A0A8I1GCS6_9HYPH</name>
<dbReference type="AlphaFoldDB" id="A0A8I1GCS6"/>
<keyword evidence="1" id="KW-0808">Transferase</keyword>
<dbReference type="EMBL" id="JAEMUK010000006">
    <property type="protein sequence ID" value="MBJ7542519.1"/>
    <property type="molecule type" value="Genomic_DNA"/>
</dbReference>
<feature type="binding site" evidence="3">
    <location>
        <begin position="187"/>
        <end position="189"/>
    </location>
    <ligand>
        <name>NAD(+)</name>
        <dbReference type="ChEBI" id="CHEBI:57540"/>
    </ligand>
</feature>
<dbReference type="EC" id="2.3.1.286" evidence="3"/>
<dbReference type="InterPro" id="IPR027546">
    <property type="entry name" value="Sirtuin_class_III"/>
</dbReference>
<dbReference type="PROSITE" id="PS50305">
    <property type="entry name" value="SIRTUIN"/>
    <property type="match status" value="1"/>
</dbReference>
<dbReference type="Proteomes" id="UP000623250">
    <property type="component" value="Unassembled WGS sequence"/>
</dbReference>
<reference evidence="6 7" key="1">
    <citation type="submission" date="2020-12" db="EMBL/GenBank/DDBJ databases">
        <title>Revised draft genomes of Rhodomicrobium vannielii ATCC 17100 and Rhodomicrobium udaipurense JA643.</title>
        <authorList>
            <person name="Conners E.M."/>
            <person name="Davenport E.J."/>
            <person name="Bose A."/>
        </authorList>
    </citation>
    <scope>NUCLEOTIDE SEQUENCE [LARGE SCALE GENOMIC DNA]</scope>
    <source>
        <strain evidence="6 7">JA643</strain>
    </source>
</reference>
<evidence type="ECO:0000256" key="2">
    <source>
        <dbReference type="ARBA" id="ARBA00023027"/>
    </source>
</evidence>
<dbReference type="HAMAP" id="MF_01121">
    <property type="entry name" value="Sirtuin_ClassIII"/>
    <property type="match status" value="1"/>
</dbReference>
<feature type="binding site" evidence="3">
    <location>
        <position position="67"/>
    </location>
    <ligand>
        <name>substrate</name>
    </ligand>
</feature>
<evidence type="ECO:0000313" key="6">
    <source>
        <dbReference type="EMBL" id="MBJ7542519.1"/>
    </source>
</evidence>
<dbReference type="CDD" id="cd01412">
    <property type="entry name" value="SIRT5_Af1_CobB"/>
    <property type="match status" value="1"/>
</dbReference>
<feature type="binding site" evidence="3">
    <location>
        <begin position="23"/>
        <end position="42"/>
    </location>
    <ligand>
        <name>NAD(+)</name>
        <dbReference type="ChEBI" id="CHEBI:57540"/>
    </ligand>
</feature>
<feature type="binding site" evidence="3">
    <location>
        <position position="231"/>
    </location>
    <ligand>
        <name>NAD(+)</name>
        <dbReference type="ChEBI" id="CHEBI:57540"/>
    </ligand>
</feature>
<dbReference type="Gene3D" id="3.30.1600.10">
    <property type="entry name" value="SIR2/SIRT2 'Small Domain"/>
    <property type="match status" value="1"/>
</dbReference>
<organism evidence="6 7">
    <name type="scientific">Rhodomicrobium udaipurense</name>
    <dbReference type="NCBI Taxonomy" id="1202716"/>
    <lineage>
        <taxon>Bacteria</taxon>
        <taxon>Pseudomonadati</taxon>
        <taxon>Pseudomonadota</taxon>
        <taxon>Alphaproteobacteria</taxon>
        <taxon>Hyphomicrobiales</taxon>
        <taxon>Hyphomicrobiaceae</taxon>
        <taxon>Rhodomicrobium</taxon>
    </lineage>
</organism>
<dbReference type="SUPFAM" id="SSF52467">
    <property type="entry name" value="DHS-like NAD/FAD-binding domain"/>
    <property type="match status" value="1"/>
</dbReference>
<comment type="catalytic activity">
    <reaction evidence="3">
        <text>N(6)-acetyl-L-lysyl-[protein] + NAD(+) + H2O = 2''-O-acetyl-ADP-D-ribose + nicotinamide + L-lysyl-[protein]</text>
        <dbReference type="Rhea" id="RHEA:43636"/>
        <dbReference type="Rhea" id="RHEA-COMP:9752"/>
        <dbReference type="Rhea" id="RHEA-COMP:10731"/>
        <dbReference type="ChEBI" id="CHEBI:15377"/>
        <dbReference type="ChEBI" id="CHEBI:17154"/>
        <dbReference type="ChEBI" id="CHEBI:29969"/>
        <dbReference type="ChEBI" id="CHEBI:57540"/>
        <dbReference type="ChEBI" id="CHEBI:61930"/>
        <dbReference type="ChEBI" id="CHEBI:83767"/>
        <dbReference type="EC" id="2.3.1.286"/>
    </reaction>
</comment>
<keyword evidence="7" id="KW-1185">Reference proteome</keyword>
<feature type="binding site" evidence="3">
    <location>
        <begin position="213"/>
        <end position="215"/>
    </location>
    <ligand>
        <name>NAD(+)</name>
        <dbReference type="ChEBI" id="CHEBI:57540"/>
    </ligand>
</feature>
<dbReference type="PANTHER" id="PTHR11085">
    <property type="entry name" value="NAD-DEPENDENT PROTEIN DEACYLASE SIRTUIN-5, MITOCHONDRIAL-RELATED"/>
    <property type="match status" value="1"/>
</dbReference>
<feature type="binding site" evidence="3">
    <location>
        <begin position="102"/>
        <end position="105"/>
    </location>
    <ligand>
        <name>NAD(+)</name>
        <dbReference type="ChEBI" id="CHEBI:57540"/>
    </ligand>
</feature>
<feature type="binding site" evidence="3 4">
    <location>
        <position position="150"/>
    </location>
    <ligand>
        <name>Zn(2+)</name>
        <dbReference type="ChEBI" id="CHEBI:29105"/>
    </ligand>
</feature>
<feature type="domain" description="Deacetylase sirtuin-type" evidence="5">
    <location>
        <begin position="1"/>
        <end position="245"/>
    </location>
</feature>
<protein>
    <recommendedName>
        <fullName evidence="3">NAD-dependent protein deacylase</fullName>
        <ecNumber evidence="3">2.3.1.286</ecNumber>
    </recommendedName>
    <alternativeName>
        <fullName evidence="3">Regulatory protein SIR2 homolog</fullName>
    </alternativeName>
</protein>
<comment type="subcellular location">
    <subcellularLocation>
        <location evidence="3">Cytoplasm</location>
    </subcellularLocation>
</comment>
<feature type="binding site" evidence="3">
    <location>
        <position position="70"/>
    </location>
    <ligand>
        <name>substrate</name>
    </ligand>
</feature>
<keyword evidence="3" id="KW-0963">Cytoplasm</keyword>
<comment type="function">
    <text evidence="3">NAD-dependent lysine deacetylase and desuccinylase that specifically removes acetyl and succinyl groups on target proteins. Modulates the activities of several proteins which are inactive in their acylated form.</text>
</comment>
<dbReference type="GO" id="GO:0036055">
    <property type="term" value="F:protein-succinyllysine desuccinylase activity"/>
    <property type="evidence" value="ECO:0007669"/>
    <property type="project" value="UniProtKB-UniRule"/>
</dbReference>
<dbReference type="InterPro" id="IPR026590">
    <property type="entry name" value="Ssirtuin_cat_dom"/>
</dbReference>
<feature type="binding site" evidence="3 4">
    <location>
        <position position="131"/>
    </location>
    <ligand>
        <name>Zn(2+)</name>
        <dbReference type="ChEBI" id="CHEBI:29105"/>
    </ligand>
</feature>
<sequence length="248" mass="27364">MPHKSRGQASSMSRYNSIVILTGAGLSAESGLHTFRDKDGIWAKYDYREVATPEGYKRNPKLVLQFYNERRKQNADVQPNAAHLALARLEAEYPGGVLIVTQNIDPLHEMAGSKKLVHMHGEIMKALCAACATRHALHDDITLKSVCPSCGRTGVLRPDVVWFGELPYEMERIYRAILGCDLFISIGTSGTVYPAAGFVEEALRVGAHTVELNLEPSHGISRFIDAIHGPATEVVPAYVERLLKRARS</sequence>
<dbReference type="Gene3D" id="3.40.50.1220">
    <property type="entry name" value="TPP-binding domain"/>
    <property type="match status" value="1"/>
</dbReference>
<dbReference type="GO" id="GO:0005737">
    <property type="term" value="C:cytoplasm"/>
    <property type="evidence" value="ECO:0007669"/>
    <property type="project" value="UniProtKB-SubCell"/>
</dbReference>
<comment type="cofactor">
    <cofactor evidence="3">
        <name>Zn(2+)</name>
        <dbReference type="ChEBI" id="CHEBI:29105"/>
    </cofactor>
    <text evidence="3">Binds 1 zinc ion per subunit.</text>
</comment>
<evidence type="ECO:0000259" key="5">
    <source>
        <dbReference type="PROSITE" id="PS50305"/>
    </source>
</evidence>
<keyword evidence="2 3" id="KW-0520">NAD</keyword>
<comment type="caution">
    <text evidence="6">The sequence shown here is derived from an EMBL/GenBank/DDBJ whole genome shotgun (WGS) entry which is preliminary data.</text>
</comment>
<gene>
    <name evidence="3" type="primary">cobB</name>
    <name evidence="6" type="ORF">JDN41_02995</name>
</gene>
<dbReference type="GO" id="GO:0036054">
    <property type="term" value="F:protein-malonyllysine demalonylase activity"/>
    <property type="evidence" value="ECO:0007669"/>
    <property type="project" value="InterPro"/>
</dbReference>
<dbReference type="GO" id="GO:0008270">
    <property type="term" value="F:zinc ion binding"/>
    <property type="evidence" value="ECO:0007669"/>
    <property type="project" value="UniProtKB-UniRule"/>
</dbReference>
<evidence type="ECO:0000256" key="3">
    <source>
        <dbReference type="HAMAP-Rule" id="MF_01121"/>
    </source>
</evidence>
<evidence type="ECO:0000313" key="7">
    <source>
        <dbReference type="Proteomes" id="UP000623250"/>
    </source>
</evidence>
<dbReference type="Pfam" id="PF02146">
    <property type="entry name" value="SIR2"/>
    <property type="match status" value="1"/>
</dbReference>
<evidence type="ECO:0000256" key="4">
    <source>
        <dbReference type="PROSITE-ProRule" id="PRU00236"/>
    </source>
</evidence>
<feature type="binding site" evidence="3 4">
    <location>
        <position position="147"/>
    </location>
    <ligand>
        <name>Zn(2+)</name>
        <dbReference type="ChEBI" id="CHEBI:29105"/>
    </ligand>
</feature>
<keyword evidence="3 4" id="KW-0479">Metal-binding</keyword>
<evidence type="ECO:0000256" key="1">
    <source>
        <dbReference type="ARBA" id="ARBA00022679"/>
    </source>
</evidence>
<dbReference type="InterPro" id="IPR029035">
    <property type="entry name" value="DHS-like_NAD/FAD-binding_dom"/>
</dbReference>
<proteinExistence type="inferred from homology"/>
<comment type="domain">
    <text evidence="3">2 residues (Tyr-67 and Arg-70) present in a large hydrophobic pocket are probably involved in substrate specificity. They are important for desuccinylation activity, but dispensable for deacetylation activity.</text>
</comment>
<comment type="catalytic activity">
    <reaction evidence="3">
        <text>N(6)-succinyl-L-lysyl-[protein] + NAD(+) + H2O = 2''-O-succinyl-ADP-D-ribose + nicotinamide + L-lysyl-[protein]</text>
        <dbReference type="Rhea" id="RHEA:47668"/>
        <dbReference type="Rhea" id="RHEA-COMP:9752"/>
        <dbReference type="Rhea" id="RHEA-COMP:11877"/>
        <dbReference type="ChEBI" id="CHEBI:15377"/>
        <dbReference type="ChEBI" id="CHEBI:17154"/>
        <dbReference type="ChEBI" id="CHEBI:29969"/>
        <dbReference type="ChEBI" id="CHEBI:57540"/>
        <dbReference type="ChEBI" id="CHEBI:87830"/>
        <dbReference type="ChEBI" id="CHEBI:87832"/>
    </reaction>
</comment>
<dbReference type="GO" id="GO:0070403">
    <property type="term" value="F:NAD+ binding"/>
    <property type="evidence" value="ECO:0007669"/>
    <property type="project" value="UniProtKB-UniRule"/>
</dbReference>
<feature type="binding site" evidence="3 4">
    <location>
        <position position="128"/>
    </location>
    <ligand>
        <name>Zn(2+)</name>
        <dbReference type="ChEBI" id="CHEBI:29105"/>
    </ligand>
</feature>
<dbReference type="InterPro" id="IPR050134">
    <property type="entry name" value="NAD-dep_sirtuin_deacylases"/>
</dbReference>